<evidence type="ECO:0000313" key="1">
    <source>
        <dbReference type="EMBL" id="ARF09334.1"/>
    </source>
</evidence>
<organism evidence="1">
    <name type="scientific">Catovirus CTV1</name>
    <dbReference type="NCBI Taxonomy" id="1977631"/>
    <lineage>
        <taxon>Viruses</taxon>
        <taxon>Varidnaviria</taxon>
        <taxon>Bamfordvirae</taxon>
        <taxon>Nucleocytoviricota</taxon>
        <taxon>Megaviricetes</taxon>
        <taxon>Imitervirales</taxon>
        <taxon>Mimiviridae</taxon>
        <taxon>Klosneuvirinae</taxon>
        <taxon>Catovirus</taxon>
    </lineage>
</organism>
<gene>
    <name evidence="1" type="ORF">Catovirus_2_283</name>
</gene>
<accession>A0A1V0SCD9</accession>
<name>A0A1V0SCD9_9VIRU</name>
<protein>
    <submittedName>
        <fullName evidence="1">Uncharacterized protein</fullName>
    </submittedName>
</protein>
<sequence>MFKCHYFFEYNGFAKKVIQMANKKCVIFVD</sequence>
<dbReference type="EMBL" id="KY684084">
    <property type="protein sequence ID" value="ARF09334.1"/>
    <property type="molecule type" value="Genomic_DNA"/>
</dbReference>
<proteinExistence type="predicted"/>
<reference evidence="1" key="1">
    <citation type="journal article" date="2017" name="Science">
        <title>Giant viruses with an expanded complement of translation system components.</title>
        <authorList>
            <person name="Schulz F."/>
            <person name="Yutin N."/>
            <person name="Ivanova N.N."/>
            <person name="Ortega D.R."/>
            <person name="Lee T.K."/>
            <person name="Vierheilig J."/>
            <person name="Daims H."/>
            <person name="Horn M."/>
            <person name="Wagner M."/>
            <person name="Jensen G.J."/>
            <person name="Kyrpides N.C."/>
            <person name="Koonin E.V."/>
            <person name="Woyke T."/>
        </authorList>
    </citation>
    <scope>NUCLEOTIDE SEQUENCE</scope>
    <source>
        <strain evidence="1">CTV1</strain>
    </source>
</reference>